<organism evidence="4 6">
    <name type="scientific">Durio zibethinus</name>
    <name type="common">Durian</name>
    <dbReference type="NCBI Taxonomy" id="66656"/>
    <lineage>
        <taxon>Eukaryota</taxon>
        <taxon>Viridiplantae</taxon>
        <taxon>Streptophyta</taxon>
        <taxon>Embryophyta</taxon>
        <taxon>Tracheophyta</taxon>
        <taxon>Spermatophyta</taxon>
        <taxon>Magnoliopsida</taxon>
        <taxon>eudicotyledons</taxon>
        <taxon>Gunneridae</taxon>
        <taxon>Pentapetalae</taxon>
        <taxon>rosids</taxon>
        <taxon>malvids</taxon>
        <taxon>Malvales</taxon>
        <taxon>Malvaceae</taxon>
        <taxon>Helicteroideae</taxon>
        <taxon>Durio</taxon>
    </lineage>
</organism>
<evidence type="ECO:0000256" key="1">
    <source>
        <dbReference type="ARBA" id="ARBA00007626"/>
    </source>
</evidence>
<dbReference type="GeneID" id="111308501"/>
<sequence length="262" mass="29321">MKTLKLRQFEFLFLISTASKPQPSKQHIFSSSFSAIPNLSDTYLNTKPKKFPTLTLEEVCKINLLIPRLCLSNHLTTAVHLTTMALLTISPPNPKSLSLSILIHSLTLRPDMKLSMSLLTRLTRIPQPHPYPHLTPISTMLIASYLKRDRPKDAFKVYSWMLRPGFPCNCMVDKTAYGILVGGLCASGSLLEGLRVLRDMLRVHLLPGEGLRKKVVRSLLREARVKEAKAFEELLPCIGFVGGLNKVLDLLDHTISEIGHTS</sequence>
<dbReference type="OrthoDB" id="1938089at2759"/>
<comment type="similarity">
    <text evidence="1">Belongs to the PPR family. P subfamily.</text>
</comment>
<dbReference type="PANTHER" id="PTHR47932:SF1">
    <property type="entry name" value="PENTATRICOPEPTIDE REPEAT-CONTAINING PROTEIN"/>
    <property type="match status" value="1"/>
</dbReference>
<dbReference type="RefSeq" id="XP_022762570.1">
    <property type="nucleotide sequence ID" value="XM_022906835.1"/>
</dbReference>
<evidence type="ECO:0000313" key="4">
    <source>
        <dbReference type="Proteomes" id="UP000515121"/>
    </source>
</evidence>
<dbReference type="RefSeq" id="XP_022762571.1">
    <property type="nucleotide sequence ID" value="XM_022906836.1"/>
</dbReference>
<proteinExistence type="inferred from homology"/>
<dbReference type="Proteomes" id="UP000515121">
    <property type="component" value="Unplaced"/>
</dbReference>
<dbReference type="AlphaFoldDB" id="A0A6P6ACN4"/>
<dbReference type="PANTHER" id="PTHR47932">
    <property type="entry name" value="ATPASE EXPRESSION PROTEIN 3"/>
    <property type="match status" value="1"/>
</dbReference>
<name>A0A6P6ACN4_DURZI</name>
<dbReference type="InterPro" id="IPR011990">
    <property type="entry name" value="TPR-like_helical_dom_sf"/>
</dbReference>
<evidence type="ECO:0000256" key="2">
    <source>
        <dbReference type="ARBA" id="ARBA00022737"/>
    </source>
</evidence>
<keyword evidence="2" id="KW-0677">Repeat</keyword>
<dbReference type="PROSITE" id="PS51375">
    <property type="entry name" value="PPR"/>
    <property type="match status" value="1"/>
</dbReference>
<evidence type="ECO:0000313" key="5">
    <source>
        <dbReference type="RefSeq" id="XP_022762570.1"/>
    </source>
</evidence>
<accession>A0A6P6ACN4</accession>
<evidence type="ECO:0000313" key="6">
    <source>
        <dbReference type="RefSeq" id="XP_022762571.1"/>
    </source>
</evidence>
<dbReference type="GO" id="GO:0003729">
    <property type="term" value="F:mRNA binding"/>
    <property type="evidence" value="ECO:0007669"/>
    <property type="project" value="TreeGrafter"/>
</dbReference>
<dbReference type="Pfam" id="PF01535">
    <property type="entry name" value="PPR"/>
    <property type="match status" value="1"/>
</dbReference>
<dbReference type="Gene3D" id="1.25.40.10">
    <property type="entry name" value="Tetratricopeptide repeat domain"/>
    <property type="match status" value="1"/>
</dbReference>
<feature type="repeat" description="PPR" evidence="3">
    <location>
        <begin position="173"/>
        <end position="207"/>
    </location>
</feature>
<gene>
    <name evidence="5 6" type="primary">LOC111308501</name>
</gene>
<dbReference type="KEGG" id="dzi:111308501"/>
<reference evidence="5 6" key="1">
    <citation type="submission" date="2025-04" db="UniProtKB">
        <authorList>
            <consortium name="RefSeq"/>
        </authorList>
    </citation>
    <scope>IDENTIFICATION</scope>
    <source>
        <tissue evidence="5 6">Fruit stalk</tissue>
    </source>
</reference>
<protein>
    <submittedName>
        <fullName evidence="5 6">Pentatricopeptide repeat-containing protein At1g12775, mitochondrial-like</fullName>
    </submittedName>
</protein>
<dbReference type="InterPro" id="IPR002885">
    <property type="entry name" value="PPR_rpt"/>
</dbReference>
<keyword evidence="4" id="KW-1185">Reference proteome</keyword>
<evidence type="ECO:0000256" key="3">
    <source>
        <dbReference type="PROSITE-ProRule" id="PRU00708"/>
    </source>
</evidence>